<reference evidence="1" key="1">
    <citation type="journal article" date="2014" name="Front. Microbiol.">
        <title>High frequency of phylogenetically diverse reductive dehalogenase-homologous genes in deep subseafloor sedimentary metagenomes.</title>
        <authorList>
            <person name="Kawai M."/>
            <person name="Futagami T."/>
            <person name="Toyoda A."/>
            <person name="Takaki Y."/>
            <person name="Nishi S."/>
            <person name="Hori S."/>
            <person name="Arai W."/>
            <person name="Tsubouchi T."/>
            <person name="Morono Y."/>
            <person name="Uchiyama I."/>
            <person name="Ito T."/>
            <person name="Fujiyama A."/>
            <person name="Inagaki F."/>
            <person name="Takami H."/>
        </authorList>
    </citation>
    <scope>NUCLEOTIDE SEQUENCE</scope>
    <source>
        <strain evidence="1">Expedition CK06-06</strain>
    </source>
</reference>
<feature type="non-terminal residue" evidence="1">
    <location>
        <position position="1"/>
    </location>
</feature>
<dbReference type="AlphaFoldDB" id="X1ENZ4"/>
<feature type="non-terminal residue" evidence="1">
    <location>
        <position position="35"/>
    </location>
</feature>
<organism evidence="1">
    <name type="scientific">marine sediment metagenome</name>
    <dbReference type="NCBI Taxonomy" id="412755"/>
    <lineage>
        <taxon>unclassified sequences</taxon>
        <taxon>metagenomes</taxon>
        <taxon>ecological metagenomes</taxon>
    </lineage>
</organism>
<evidence type="ECO:0000313" key="1">
    <source>
        <dbReference type="EMBL" id="GAH22035.1"/>
    </source>
</evidence>
<accession>X1ENZ4</accession>
<protein>
    <submittedName>
        <fullName evidence="1">Uncharacterized protein</fullName>
    </submittedName>
</protein>
<comment type="caution">
    <text evidence="1">The sequence shown here is derived from an EMBL/GenBank/DDBJ whole genome shotgun (WGS) entry which is preliminary data.</text>
</comment>
<name>X1ENZ4_9ZZZZ</name>
<sequence>ITIYESGLINVEEVEIHSGTRHRLGLYRVPLTDCS</sequence>
<dbReference type="EMBL" id="BART01042296">
    <property type="protein sequence ID" value="GAH22035.1"/>
    <property type="molecule type" value="Genomic_DNA"/>
</dbReference>
<proteinExistence type="predicted"/>
<gene>
    <name evidence="1" type="ORF">S01H4_67337</name>
</gene>